<comment type="cofactor">
    <cofactor evidence="14">
        <name>Zn(2+)</name>
        <dbReference type="ChEBI" id="CHEBI:29105"/>
    </cofactor>
    <text evidence="14">Binds 1 zinc ion per subunit.</text>
</comment>
<dbReference type="SUPFAM" id="SSF57770">
    <property type="entry name" value="Methionyl-tRNA synthetase (MetRS), Zn-domain"/>
    <property type="match status" value="1"/>
</dbReference>
<dbReference type="PROSITE" id="PS00178">
    <property type="entry name" value="AA_TRNA_LIGASE_I"/>
    <property type="match status" value="1"/>
</dbReference>
<evidence type="ECO:0000256" key="12">
    <source>
        <dbReference type="ARBA" id="ARBA00023146"/>
    </source>
</evidence>
<name>A0A5C1QGN5_9SPIO</name>
<dbReference type="GO" id="GO:0004825">
    <property type="term" value="F:methionine-tRNA ligase activity"/>
    <property type="evidence" value="ECO:0007669"/>
    <property type="project" value="UniProtKB-UniRule"/>
</dbReference>
<dbReference type="InterPro" id="IPR041872">
    <property type="entry name" value="Anticodon_Met"/>
</dbReference>
<dbReference type="GO" id="GO:0005829">
    <property type="term" value="C:cytosol"/>
    <property type="evidence" value="ECO:0007669"/>
    <property type="project" value="TreeGrafter"/>
</dbReference>
<dbReference type="FunFam" id="2.20.28.20:FF:000001">
    <property type="entry name" value="Methionine--tRNA ligase"/>
    <property type="match status" value="1"/>
</dbReference>
<comment type="function">
    <text evidence="1 14">Is required not only for elongation of protein synthesis but also for the initiation of all mRNA translation through initiator tRNA(fMet) aminoacylation.</text>
</comment>
<evidence type="ECO:0000256" key="8">
    <source>
        <dbReference type="ARBA" id="ARBA00022833"/>
    </source>
</evidence>
<keyword evidence="11 14" id="KW-0648">Protein biosynthesis</keyword>
<dbReference type="AlphaFoldDB" id="A0A5C1QGN5"/>
<keyword evidence="10 14" id="KW-0694">RNA-binding</keyword>
<comment type="subcellular location">
    <subcellularLocation>
        <location evidence="2 14">Cytoplasm</location>
    </subcellularLocation>
</comment>
<dbReference type="GO" id="GO:0000049">
    <property type="term" value="F:tRNA binding"/>
    <property type="evidence" value="ECO:0007669"/>
    <property type="project" value="UniProtKB-UniRule"/>
</dbReference>
<dbReference type="Gene3D" id="1.10.730.10">
    <property type="entry name" value="Isoleucyl-tRNA Synthetase, Domain 1"/>
    <property type="match status" value="1"/>
</dbReference>
<dbReference type="SUPFAM" id="SSF52374">
    <property type="entry name" value="Nucleotidylyl transferase"/>
    <property type="match status" value="1"/>
</dbReference>
<sequence length="719" mass="81907">MKKRLVTSALPYVNNVPHLGNLIQVLSADVYARYCRSYGYETLYVCGTDEHGTATETKALQEGVTSRELCDKFHDIHVDIYNWFNINFDHFGRTSKPIHHEIVQDLFKKVDAAGYITEKTTTQLFCTKCDKFLADRFVKGTCPHCDSTSATGDQCEDCGKLLDPTDLIDPKCGTCGSTPESRDTTHLYLNLPGILPKLEEWMEKASIKGQWAKNAVAMTKSWIRDGLRERCITRDLKWGIQVPKEGFEDKVFYVWFDAPIGYVSITADKYDNWQEWWMNPDNVELFQFIGKDNIPFHTVIFPSTQLESGENWTMLHHMSSSEYLNYENGKFSKSKGVGVFGNDCKDTGIPADVWRFYIFYNRPEKTDTQFTWADFQEKVNSELIGNLSNLVNRTLTFADKFFDGKVPDAPVDEEFWATVKSREEEITSKFEMANLRETFKDIFHLSSIGNKAFQDGEPWRTKTEDPAAAAKLLKNLIYLVKDLAILIEPFIPETSAKILSFLGQEKLTWKDLGSLSGITEINKPTILFTKLEDKVIEGFREKYAGSQADRAKKELTLEEQFRDKIDLRAVKIVDVQDHPEADKLYVETVEVREGDHRTIVSGIKSYYTKEELIGKTVILAYNLKPANLRGVKSQGMLLAAEDKDKNVEVIFLDDAKPGERVVLDGENFDVYPYPKRIKIDTFFDIPLKVVDNIVMVGDTKLVCNGNPVLTKVVKNGDVG</sequence>
<dbReference type="CDD" id="cd02153">
    <property type="entry name" value="tRNA_bindingDomain"/>
    <property type="match status" value="1"/>
</dbReference>
<feature type="binding site" evidence="14">
    <location>
        <position position="145"/>
    </location>
    <ligand>
        <name>Zn(2+)</name>
        <dbReference type="ChEBI" id="CHEBI:29105"/>
    </ligand>
</feature>
<feature type="binding site" evidence="14">
    <location>
        <position position="142"/>
    </location>
    <ligand>
        <name>Zn(2+)</name>
        <dbReference type="ChEBI" id="CHEBI:29105"/>
    </ligand>
</feature>
<evidence type="ECO:0000313" key="17">
    <source>
        <dbReference type="Proteomes" id="UP000323824"/>
    </source>
</evidence>
<evidence type="ECO:0000256" key="5">
    <source>
        <dbReference type="ARBA" id="ARBA00022555"/>
    </source>
</evidence>
<evidence type="ECO:0000256" key="2">
    <source>
        <dbReference type="ARBA" id="ARBA00004496"/>
    </source>
</evidence>
<evidence type="ECO:0000259" key="15">
    <source>
        <dbReference type="PROSITE" id="PS50886"/>
    </source>
</evidence>
<keyword evidence="17" id="KW-1185">Reference proteome</keyword>
<keyword evidence="4 14" id="KW-0963">Cytoplasm</keyword>
<dbReference type="InterPro" id="IPR023458">
    <property type="entry name" value="Met-tRNA_ligase_1"/>
</dbReference>
<dbReference type="GO" id="GO:0046872">
    <property type="term" value="F:metal ion binding"/>
    <property type="evidence" value="ECO:0007669"/>
    <property type="project" value="UniProtKB-KW"/>
</dbReference>
<dbReference type="InterPro" id="IPR033911">
    <property type="entry name" value="MetRS_core"/>
</dbReference>
<evidence type="ECO:0000313" key="16">
    <source>
        <dbReference type="EMBL" id="QEN05392.1"/>
    </source>
</evidence>
<dbReference type="KEGG" id="sper:EW093_11945"/>
<keyword evidence="12 14" id="KW-0030">Aminoacyl-tRNA synthetase</keyword>
<dbReference type="InterPro" id="IPR014758">
    <property type="entry name" value="Met-tRNA_synth"/>
</dbReference>
<gene>
    <name evidence="14" type="primary">metG</name>
    <name evidence="16" type="ORF">EW093_11945</name>
</gene>
<dbReference type="Gene3D" id="2.20.28.20">
    <property type="entry name" value="Methionyl-tRNA synthetase, Zn-domain"/>
    <property type="match status" value="1"/>
</dbReference>
<evidence type="ECO:0000256" key="7">
    <source>
        <dbReference type="ARBA" id="ARBA00022741"/>
    </source>
</evidence>
<evidence type="ECO:0000256" key="13">
    <source>
        <dbReference type="ARBA" id="ARBA00047364"/>
    </source>
</evidence>
<proteinExistence type="inferred from homology"/>
<feature type="short sequence motif" description="'HIGH' region" evidence="14">
    <location>
        <begin position="11"/>
        <end position="21"/>
    </location>
</feature>
<feature type="binding site" evidence="14">
    <location>
        <position position="333"/>
    </location>
    <ligand>
        <name>ATP</name>
        <dbReference type="ChEBI" id="CHEBI:30616"/>
    </ligand>
</feature>
<dbReference type="Proteomes" id="UP000323824">
    <property type="component" value="Chromosome"/>
</dbReference>
<keyword evidence="7 14" id="KW-0547">Nucleotide-binding</keyword>
<keyword evidence="9 14" id="KW-0067">ATP-binding</keyword>
<dbReference type="CDD" id="cd07957">
    <property type="entry name" value="Anticodon_Ia_Met"/>
    <property type="match status" value="1"/>
</dbReference>
<dbReference type="PROSITE" id="PS50886">
    <property type="entry name" value="TRBD"/>
    <property type="match status" value="1"/>
</dbReference>
<dbReference type="InterPro" id="IPR009080">
    <property type="entry name" value="tRNAsynth_Ia_anticodon-bd"/>
</dbReference>
<dbReference type="Pfam" id="PF01588">
    <property type="entry name" value="tRNA_bind"/>
    <property type="match status" value="1"/>
</dbReference>
<evidence type="ECO:0000256" key="6">
    <source>
        <dbReference type="ARBA" id="ARBA00022598"/>
    </source>
</evidence>
<evidence type="ECO:0000256" key="10">
    <source>
        <dbReference type="ARBA" id="ARBA00022884"/>
    </source>
</evidence>
<dbReference type="OrthoDB" id="9810191at2"/>
<dbReference type="RefSeq" id="WP_149568630.1">
    <property type="nucleotide sequence ID" value="NZ_CP035807.1"/>
</dbReference>
<dbReference type="Pfam" id="PF19303">
    <property type="entry name" value="Anticodon_3"/>
    <property type="match status" value="1"/>
</dbReference>
<comment type="similarity">
    <text evidence="3 14">Belongs to the class-I aminoacyl-tRNA synthetase family. MetG type 1 subfamily.</text>
</comment>
<feature type="binding site" evidence="14">
    <location>
        <position position="158"/>
    </location>
    <ligand>
        <name>Zn(2+)</name>
        <dbReference type="ChEBI" id="CHEBI:29105"/>
    </ligand>
</feature>
<evidence type="ECO:0000256" key="4">
    <source>
        <dbReference type="ARBA" id="ARBA00022490"/>
    </source>
</evidence>
<dbReference type="InterPro" id="IPR014729">
    <property type="entry name" value="Rossmann-like_a/b/a_fold"/>
</dbReference>
<dbReference type="Pfam" id="PF09334">
    <property type="entry name" value="tRNA-synt_1g"/>
    <property type="match status" value="1"/>
</dbReference>
<protein>
    <recommendedName>
        <fullName evidence="14">Methionine--tRNA ligase</fullName>
        <ecNumber evidence="14">6.1.1.10</ecNumber>
    </recommendedName>
    <alternativeName>
        <fullName evidence="14">Methionyl-tRNA synthetase</fullName>
        <shortName evidence="14">MetRS</shortName>
    </alternativeName>
</protein>
<keyword evidence="8 14" id="KW-0862">Zinc</keyword>
<dbReference type="GO" id="GO:0005524">
    <property type="term" value="F:ATP binding"/>
    <property type="evidence" value="ECO:0007669"/>
    <property type="project" value="UniProtKB-UniRule"/>
</dbReference>
<dbReference type="InterPro" id="IPR015413">
    <property type="entry name" value="Methionyl/Leucyl_tRNA_Synth"/>
</dbReference>
<comment type="subunit">
    <text evidence="14">Homodimer.</text>
</comment>
<evidence type="ECO:0000256" key="14">
    <source>
        <dbReference type="HAMAP-Rule" id="MF_00098"/>
    </source>
</evidence>
<dbReference type="CDD" id="cd00814">
    <property type="entry name" value="MetRS_core"/>
    <property type="match status" value="1"/>
</dbReference>
<dbReference type="PANTHER" id="PTHR45765:SF1">
    <property type="entry name" value="METHIONINE--TRNA LIGASE, CYTOPLASMIC"/>
    <property type="match status" value="1"/>
</dbReference>
<feature type="domain" description="TRNA-binding" evidence="15">
    <location>
        <begin position="561"/>
        <end position="662"/>
    </location>
</feature>
<feature type="short sequence motif" description="'KMSKS' region" evidence="14">
    <location>
        <begin position="330"/>
        <end position="334"/>
    </location>
</feature>
<dbReference type="InterPro" id="IPR001412">
    <property type="entry name" value="aa-tRNA-synth_I_CS"/>
</dbReference>
<feature type="binding site" evidence="14">
    <location>
        <position position="155"/>
    </location>
    <ligand>
        <name>Zn(2+)</name>
        <dbReference type="ChEBI" id="CHEBI:29105"/>
    </ligand>
</feature>
<dbReference type="InterPro" id="IPR029038">
    <property type="entry name" value="MetRS_Zn"/>
</dbReference>
<dbReference type="PANTHER" id="PTHR45765">
    <property type="entry name" value="METHIONINE--TRNA LIGASE"/>
    <property type="match status" value="1"/>
</dbReference>
<dbReference type="NCBIfam" id="NF001100">
    <property type="entry name" value="PRK00133.1"/>
    <property type="match status" value="1"/>
</dbReference>
<reference evidence="16 17" key="2">
    <citation type="submission" date="2019-09" db="EMBL/GenBank/DDBJ databases">
        <title>Complete Genome Sequence and Methylome Analysis of free living Spirochaetas.</title>
        <authorList>
            <person name="Leshcheva N."/>
            <person name="Mikheeva N."/>
        </authorList>
    </citation>
    <scope>NUCLEOTIDE SEQUENCE [LARGE SCALE GENOMIC DNA]</scope>
    <source>
        <strain evidence="16 17">P</strain>
    </source>
</reference>
<reference evidence="16 17" key="1">
    <citation type="submission" date="2019-02" db="EMBL/GenBank/DDBJ databases">
        <authorList>
            <person name="Fomenkov A."/>
            <person name="Dubinina G."/>
            <person name="Grabovich M."/>
            <person name="Vincze T."/>
            <person name="Roberts R.J."/>
        </authorList>
    </citation>
    <scope>NUCLEOTIDE SEQUENCE [LARGE SCALE GENOMIC DNA]</scope>
    <source>
        <strain evidence="16 17">P</strain>
    </source>
</reference>
<dbReference type="InterPro" id="IPR012340">
    <property type="entry name" value="NA-bd_OB-fold"/>
</dbReference>
<evidence type="ECO:0000256" key="11">
    <source>
        <dbReference type="ARBA" id="ARBA00022917"/>
    </source>
</evidence>
<evidence type="ECO:0000256" key="9">
    <source>
        <dbReference type="ARBA" id="ARBA00022840"/>
    </source>
</evidence>
<evidence type="ECO:0000256" key="1">
    <source>
        <dbReference type="ARBA" id="ARBA00003314"/>
    </source>
</evidence>
<keyword evidence="14" id="KW-0479">Metal-binding</keyword>
<keyword evidence="5 14" id="KW-0820">tRNA-binding</keyword>
<dbReference type="EC" id="6.1.1.10" evidence="14"/>
<dbReference type="NCBIfam" id="TIGR00398">
    <property type="entry name" value="metG"/>
    <property type="match status" value="1"/>
</dbReference>
<dbReference type="SUPFAM" id="SSF50249">
    <property type="entry name" value="Nucleic acid-binding proteins"/>
    <property type="match status" value="1"/>
</dbReference>
<dbReference type="EMBL" id="CP035807">
    <property type="protein sequence ID" value="QEN05392.1"/>
    <property type="molecule type" value="Genomic_DNA"/>
</dbReference>
<comment type="catalytic activity">
    <reaction evidence="13 14">
        <text>tRNA(Met) + L-methionine + ATP = L-methionyl-tRNA(Met) + AMP + diphosphate</text>
        <dbReference type="Rhea" id="RHEA:13481"/>
        <dbReference type="Rhea" id="RHEA-COMP:9667"/>
        <dbReference type="Rhea" id="RHEA-COMP:9698"/>
        <dbReference type="ChEBI" id="CHEBI:30616"/>
        <dbReference type="ChEBI" id="CHEBI:33019"/>
        <dbReference type="ChEBI" id="CHEBI:57844"/>
        <dbReference type="ChEBI" id="CHEBI:78442"/>
        <dbReference type="ChEBI" id="CHEBI:78530"/>
        <dbReference type="ChEBI" id="CHEBI:456215"/>
        <dbReference type="EC" id="6.1.1.10"/>
    </reaction>
</comment>
<dbReference type="Gene3D" id="2.40.50.140">
    <property type="entry name" value="Nucleic acid-binding proteins"/>
    <property type="match status" value="1"/>
</dbReference>
<dbReference type="GO" id="GO:0006431">
    <property type="term" value="P:methionyl-tRNA aminoacylation"/>
    <property type="evidence" value="ECO:0007669"/>
    <property type="project" value="UniProtKB-UniRule"/>
</dbReference>
<dbReference type="InterPro" id="IPR002547">
    <property type="entry name" value="tRNA-bd_dom"/>
</dbReference>
<dbReference type="Gene3D" id="3.40.50.620">
    <property type="entry name" value="HUPs"/>
    <property type="match status" value="1"/>
</dbReference>
<evidence type="ECO:0000256" key="3">
    <source>
        <dbReference type="ARBA" id="ARBA00008258"/>
    </source>
</evidence>
<keyword evidence="6 14" id="KW-0436">Ligase</keyword>
<accession>A0A5C1QGN5</accession>
<organism evidence="16 17">
    <name type="scientific">Thiospirochaeta perfilievii</name>
    <dbReference type="NCBI Taxonomy" id="252967"/>
    <lineage>
        <taxon>Bacteria</taxon>
        <taxon>Pseudomonadati</taxon>
        <taxon>Spirochaetota</taxon>
        <taxon>Spirochaetia</taxon>
        <taxon>Spirochaetales</taxon>
        <taxon>Spirochaetaceae</taxon>
        <taxon>Thiospirochaeta</taxon>
    </lineage>
</organism>
<dbReference type="HAMAP" id="MF_00098">
    <property type="entry name" value="Met_tRNA_synth_type1"/>
    <property type="match status" value="1"/>
</dbReference>
<dbReference type="GO" id="GO:0017101">
    <property type="term" value="C:aminoacyl-tRNA synthetase multienzyme complex"/>
    <property type="evidence" value="ECO:0007669"/>
    <property type="project" value="TreeGrafter"/>
</dbReference>
<dbReference type="SUPFAM" id="SSF47323">
    <property type="entry name" value="Anticodon-binding domain of a subclass of class I aminoacyl-tRNA synthetases"/>
    <property type="match status" value="1"/>
</dbReference>
<dbReference type="PRINTS" id="PR01041">
    <property type="entry name" value="TRNASYNTHMET"/>
</dbReference>